<protein>
    <submittedName>
        <fullName evidence="2">Uncharacterized protein</fullName>
    </submittedName>
</protein>
<organism evidence="2 3">
    <name type="scientific">Decorospora gaudefroyi</name>
    <dbReference type="NCBI Taxonomy" id="184978"/>
    <lineage>
        <taxon>Eukaryota</taxon>
        <taxon>Fungi</taxon>
        <taxon>Dikarya</taxon>
        <taxon>Ascomycota</taxon>
        <taxon>Pezizomycotina</taxon>
        <taxon>Dothideomycetes</taxon>
        <taxon>Pleosporomycetidae</taxon>
        <taxon>Pleosporales</taxon>
        <taxon>Pleosporineae</taxon>
        <taxon>Pleosporaceae</taxon>
        <taxon>Decorospora</taxon>
    </lineage>
</organism>
<evidence type="ECO:0000256" key="1">
    <source>
        <dbReference type="SAM" id="MobiDB-lite"/>
    </source>
</evidence>
<feature type="non-terminal residue" evidence="2">
    <location>
        <position position="134"/>
    </location>
</feature>
<dbReference type="EMBL" id="ML975366">
    <property type="protein sequence ID" value="KAF1831348.1"/>
    <property type="molecule type" value="Genomic_DNA"/>
</dbReference>
<dbReference type="OrthoDB" id="5234213at2759"/>
<evidence type="ECO:0000313" key="2">
    <source>
        <dbReference type="EMBL" id="KAF1831348.1"/>
    </source>
</evidence>
<reference evidence="2" key="1">
    <citation type="submission" date="2020-01" db="EMBL/GenBank/DDBJ databases">
        <authorList>
            <consortium name="DOE Joint Genome Institute"/>
            <person name="Haridas S."/>
            <person name="Albert R."/>
            <person name="Binder M."/>
            <person name="Bloem J."/>
            <person name="Labutti K."/>
            <person name="Salamov A."/>
            <person name="Andreopoulos B."/>
            <person name="Baker S.E."/>
            <person name="Barry K."/>
            <person name="Bills G."/>
            <person name="Bluhm B.H."/>
            <person name="Cannon C."/>
            <person name="Castanera R."/>
            <person name="Culley D.E."/>
            <person name="Daum C."/>
            <person name="Ezra D."/>
            <person name="Gonzalez J.B."/>
            <person name="Henrissat B."/>
            <person name="Kuo A."/>
            <person name="Liang C."/>
            <person name="Lipzen A."/>
            <person name="Lutzoni F."/>
            <person name="Magnuson J."/>
            <person name="Mondo S."/>
            <person name="Nolan M."/>
            <person name="Ohm R."/>
            <person name="Pangilinan J."/>
            <person name="Park H.-J."/>
            <person name="Ramirez L."/>
            <person name="Alfaro M."/>
            <person name="Sun H."/>
            <person name="Tritt A."/>
            <person name="Yoshinaga Y."/>
            <person name="Zwiers L.-H."/>
            <person name="Turgeon B.G."/>
            <person name="Goodwin S.B."/>
            <person name="Spatafora J.W."/>
            <person name="Crous P.W."/>
            <person name="Grigoriev I.V."/>
        </authorList>
    </citation>
    <scope>NUCLEOTIDE SEQUENCE</scope>
    <source>
        <strain evidence="2">P77</strain>
    </source>
</reference>
<keyword evidence="3" id="KW-1185">Reference proteome</keyword>
<proteinExistence type="predicted"/>
<feature type="compositionally biased region" description="Polar residues" evidence="1">
    <location>
        <begin position="1"/>
        <end position="29"/>
    </location>
</feature>
<accession>A0A6A5K2B9</accession>
<dbReference type="AlphaFoldDB" id="A0A6A5K2B9"/>
<name>A0A6A5K2B9_9PLEO</name>
<sequence length="134" mass="13647">MVTTSHSSTVRGTLSNPKTQASKRSSEPTPNLGDATSLKPSNDDTKSLPSNDSAPPPGADNDDTLANGQDGKMGGGGKEELLPHSKKVRGTLGSDGGKKVDGSQLGDATSLKAEISSGASDGMGRETEREGHDK</sequence>
<feature type="compositionally biased region" description="Basic and acidic residues" evidence="1">
    <location>
        <begin position="123"/>
        <end position="134"/>
    </location>
</feature>
<evidence type="ECO:0000313" key="3">
    <source>
        <dbReference type="Proteomes" id="UP000800040"/>
    </source>
</evidence>
<gene>
    <name evidence="2" type="ORF">BDW02DRAFT_532103</name>
</gene>
<dbReference type="Proteomes" id="UP000800040">
    <property type="component" value="Unassembled WGS sequence"/>
</dbReference>
<feature type="region of interest" description="Disordered" evidence="1">
    <location>
        <begin position="1"/>
        <end position="134"/>
    </location>
</feature>